<reference evidence="2" key="2">
    <citation type="submission" date="2020-09" db="EMBL/GenBank/DDBJ databases">
        <authorList>
            <person name="Sun Q."/>
            <person name="Zhou Y."/>
        </authorList>
    </citation>
    <scope>NUCLEOTIDE SEQUENCE</scope>
    <source>
        <strain evidence="2">CGMCC 1.15290</strain>
    </source>
</reference>
<evidence type="ECO:0000313" key="3">
    <source>
        <dbReference type="Proteomes" id="UP000627292"/>
    </source>
</evidence>
<dbReference type="Pfam" id="PF01381">
    <property type="entry name" value="HTH_3"/>
    <property type="match status" value="1"/>
</dbReference>
<accession>A0A917IPL8</accession>
<dbReference type="InterPro" id="IPR001387">
    <property type="entry name" value="Cro/C1-type_HTH"/>
</dbReference>
<evidence type="ECO:0000313" key="2">
    <source>
        <dbReference type="EMBL" id="GGH59637.1"/>
    </source>
</evidence>
<comment type="caution">
    <text evidence="2">The sequence shown here is derived from an EMBL/GenBank/DDBJ whole genome shotgun (WGS) entry which is preliminary data.</text>
</comment>
<dbReference type="RefSeq" id="WP_188950549.1">
    <property type="nucleotide sequence ID" value="NZ_BMIB01000001.1"/>
</dbReference>
<feature type="domain" description="HTH cro/C1-type" evidence="1">
    <location>
        <begin position="109"/>
        <end position="163"/>
    </location>
</feature>
<dbReference type="PROSITE" id="PS50943">
    <property type="entry name" value="HTH_CROC1"/>
    <property type="match status" value="1"/>
</dbReference>
<protein>
    <recommendedName>
        <fullName evidence="1">HTH cro/C1-type domain-containing protein</fullName>
    </recommendedName>
</protein>
<evidence type="ECO:0000259" key="1">
    <source>
        <dbReference type="PROSITE" id="PS50943"/>
    </source>
</evidence>
<reference evidence="2" key="1">
    <citation type="journal article" date="2014" name="Int. J. Syst. Evol. Microbiol.">
        <title>Complete genome sequence of Corynebacterium casei LMG S-19264T (=DSM 44701T), isolated from a smear-ripened cheese.</title>
        <authorList>
            <consortium name="US DOE Joint Genome Institute (JGI-PGF)"/>
            <person name="Walter F."/>
            <person name="Albersmeier A."/>
            <person name="Kalinowski J."/>
            <person name="Ruckert C."/>
        </authorList>
    </citation>
    <scope>NUCLEOTIDE SEQUENCE</scope>
    <source>
        <strain evidence="2">CGMCC 1.15290</strain>
    </source>
</reference>
<gene>
    <name evidence="2" type="ORF">GCM10011379_06630</name>
</gene>
<name>A0A917IPL8_9BACT</name>
<dbReference type="EMBL" id="BMIB01000001">
    <property type="protein sequence ID" value="GGH59637.1"/>
    <property type="molecule type" value="Genomic_DNA"/>
</dbReference>
<dbReference type="CDD" id="cd00093">
    <property type="entry name" value="HTH_XRE"/>
    <property type="match status" value="1"/>
</dbReference>
<keyword evidence="3" id="KW-1185">Reference proteome</keyword>
<sequence>MPDSHYLKEKQVLLGRRIGILRVKAGFKTKREVDVLFSGPDTKSSVISRLEKGVSVELRTIVRLANIFKMPVYCFFDFEGKFRVSISEKYSYDLEQRLASVKKMLGKNIVKARTEKGWSQLDLEVASGVDKATIGYFERGSENIKFNSIVIIAEALGINIWQLFKA</sequence>
<proteinExistence type="predicted"/>
<dbReference type="AlphaFoldDB" id="A0A917IPL8"/>
<dbReference type="SUPFAM" id="SSF47413">
    <property type="entry name" value="lambda repressor-like DNA-binding domains"/>
    <property type="match status" value="1"/>
</dbReference>
<organism evidence="2 3">
    <name type="scientific">Filimonas zeae</name>
    <dbReference type="NCBI Taxonomy" id="1737353"/>
    <lineage>
        <taxon>Bacteria</taxon>
        <taxon>Pseudomonadati</taxon>
        <taxon>Bacteroidota</taxon>
        <taxon>Chitinophagia</taxon>
        <taxon>Chitinophagales</taxon>
        <taxon>Chitinophagaceae</taxon>
        <taxon>Filimonas</taxon>
    </lineage>
</organism>
<dbReference type="GO" id="GO:0003677">
    <property type="term" value="F:DNA binding"/>
    <property type="evidence" value="ECO:0007669"/>
    <property type="project" value="InterPro"/>
</dbReference>
<dbReference type="Gene3D" id="1.10.260.40">
    <property type="entry name" value="lambda repressor-like DNA-binding domains"/>
    <property type="match status" value="1"/>
</dbReference>
<dbReference type="InterPro" id="IPR010982">
    <property type="entry name" value="Lambda_DNA-bd_dom_sf"/>
</dbReference>
<dbReference type="Proteomes" id="UP000627292">
    <property type="component" value="Unassembled WGS sequence"/>
</dbReference>
<dbReference type="SMART" id="SM00530">
    <property type="entry name" value="HTH_XRE"/>
    <property type="match status" value="1"/>
</dbReference>